<protein>
    <submittedName>
        <fullName evidence="1">Uncharacterized protein</fullName>
    </submittedName>
</protein>
<reference evidence="2" key="1">
    <citation type="journal article" date="2013" name="PLoS Genet.">
        <title>The genome of Spraguea lophii and the basis of host-microsporidian interactions.</title>
        <authorList>
            <person name="Campbell S.E."/>
            <person name="Williams T.A."/>
            <person name="Yousuf A."/>
            <person name="Soanes D.M."/>
            <person name="Paszkiewicz K.H."/>
            <person name="Williams B.A.P."/>
        </authorList>
    </citation>
    <scope>NUCLEOTIDE SEQUENCE [LARGE SCALE GENOMIC DNA]</scope>
    <source>
        <strain evidence="2">42_110</strain>
    </source>
</reference>
<dbReference type="AlphaFoldDB" id="S7W7D1"/>
<name>S7W7D1_SPRLO</name>
<dbReference type="Proteomes" id="UP000014978">
    <property type="component" value="Unassembled WGS sequence"/>
</dbReference>
<proteinExistence type="predicted"/>
<keyword evidence="2" id="KW-1185">Reference proteome</keyword>
<comment type="caution">
    <text evidence="1">The sequence shown here is derived from an EMBL/GenBank/DDBJ whole genome shotgun (WGS) entry which is preliminary data.</text>
</comment>
<sequence length="211" mass="24825">MEATLTPTSALLLDKLFSEEVLTIDISNTIIFQEMAPCNSILRQCDISNDFFESLNITNTTTISFMRPNFYIKSMHNLRIEVFKTDIIFTYTLEECILERKINIFNSELKILHFNTLSIIHLENDYQMIKEIESDIEISVRNNILKYNNRNIILKRKVDCNDFNIIVNGKKIRKIIEQSFHFYDNLLLVEESIVAFIMKDSNVIFKVFMSI</sequence>
<evidence type="ECO:0000313" key="2">
    <source>
        <dbReference type="Proteomes" id="UP000014978"/>
    </source>
</evidence>
<dbReference type="EMBL" id="ATCN01000607">
    <property type="protein sequence ID" value="EPR78701.1"/>
    <property type="molecule type" value="Genomic_DNA"/>
</dbReference>
<organism evidence="1 2">
    <name type="scientific">Spraguea lophii (strain 42_110)</name>
    <name type="common">Microsporidian parasite</name>
    <dbReference type="NCBI Taxonomy" id="1358809"/>
    <lineage>
        <taxon>Eukaryota</taxon>
        <taxon>Fungi</taxon>
        <taxon>Fungi incertae sedis</taxon>
        <taxon>Microsporidia</taxon>
        <taxon>Spragueidae</taxon>
        <taxon>Spraguea</taxon>
    </lineage>
</organism>
<dbReference type="VEuPathDB" id="MicrosporidiaDB:SLOPH_1041"/>
<gene>
    <name evidence="1" type="ORF">SLOPH_1041</name>
</gene>
<accession>S7W7D1</accession>
<dbReference type="InParanoid" id="S7W7D1"/>
<dbReference type="HOGENOM" id="CLU_1305572_0_0_1"/>
<evidence type="ECO:0000313" key="1">
    <source>
        <dbReference type="EMBL" id="EPR78701.1"/>
    </source>
</evidence>